<dbReference type="InterPro" id="IPR003593">
    <property type="entry name" value="AAA+_ATPase"/>
</dbReference>
<evidence type="ECO:0000259" key="13">
    <source>
        <dbReference type="PROSITE" id="PS50929"/>
    </source>
</evidence>
<dbReference type="PANTHER" id="PTHR43394">
    <property type="entry name" value="ATP-DEPENDENT PERMEASE MDL1, MITOCHONDRIAL"/>
    <property type="match status" value="1"/>
</dbReference>
<sequence length="583" mass="63606">MTNNENDGWLIFKRLVGYVKDFKLALFVGILGMIGYASVDMLLIWSLQPLLDNGLTGQDPTILKMMPYFVVIVIAFRGVFAFLSSYCMAWVGNHVVMKLQRQLFGQLMALPISFFDKTNTGDLISKITYDASQVSNAASNALVKIFREGALLIGLVAMMFYQSWQLSMVFFVVAPFVGIAISIVSKRFRKIGKNLQNAMGLVTTSSEQMLKGHKEVLMFGGQQVESAKFDKVSNTVRTQNMKMASANAISVPIIQSIASLALAFVLFLATFPEIMDTLSAGKFVVIISAMMGLMKPIKNITQVNNEIQKGIAASKSLFTMLDKSVAKDEGTIEIERAKGDIELNSVVFTYPSSDKPALNNVSFNLKAGQTFALVGRSGSGKSTIANLLTRFYDIDSGAIKVDGVDISDYTLSSLRNQVAVVSQNVHLFNDTIANNIAYAATDKFSREDVVKAAETAHAMEFISGFPEGLDTIIGENGALLSGGQRQRLAIARALLRDAPILILDEATSALDTESERHIQAALDELQKNRTSIVIAHRLSTIEHADKILVVDNGAVVESGTHAQLLEKKAIYHTLNKLQASGEL</sequence>
<dbReference type="InterPro" id="IPR011917">
    <property type="entry name" value="ABC_transpr_lipidA"/>
</dbReference>
<dbReference type="GO" id="GO:0005524">
    <property type="term" value="F:ATP binding"/>
    <property type="evidence" value="ECO:0007669"/>
    <property type="project" value="UniProtKB-KW"/>
</dbReference>
<gene>
    <name evidence="14" type="primary">msbA</name>
    <name evidence="14" type="ORF">GCM10007916_01770</name>
</gene>
<dbReference type="PROSITE" id="PS50893">
    <property type="entry name" value="ABC_TRANSPORTER_2"/>
    <property type="match status" value="1"/>
</dbReference>
<dbReference type="InterPro" id="IPR017871">
    <property type="entry name" value="ABC_transporter-like_CS"/>
</dbReference>
<evidence type="ECO:0000256" key="1">
    <source>
        <dbReference type="ARBA" id="ARBA00004651"/>
    </source>
</evidence>
<evidence type="ECO:0000256" key="11">
    <source>
        <dbReference type="SAM" id="Phobius"/>
    </source>
</evidence>
<reference evidence="15" key="1">
    <citation type="journal article" date="2019" name="Int. J. Syst. Evol. Microbiol.">
        <title>The Global Catalogue of Microorganisms (GCM) 10K type strain sequencing project: providing services to taxonomists for standard genome sequencing and annotation.</title>
        <authorList>
            <consortium name="The Broad Institute Genomics Platform"/>
            <consortium name="The Broad Institute Genome Sequencing Center for Infectious Disease"/>
            <person name="Wu L."/>
            <person name="Ma J."/>
        </authorList>
    </citation>
    <scope>NUCLEOTIDE SEQUENCE [LARGE SCALE GENOMIC DNA]</scope>
    <source>
        <strain evidence="15">NBRC 103166</strain>
    </source>
</reference>
<keyword evidence="8 11" id="KW-1133">Transmembrane helix</keyword>
<keyword evidence="9" id="KW-0445">Lipid transport</keyword>
<feature type="transmembrane region" description="Helical" evidence="11">
    <location>
        <begin position="24"/>
        <end position="45"/>
    </location>
</feature>
<evidence type="ECO:0000256" key="3">
    <source>
        <dbReference type="ARBA" id="ARBA00022475"/>
    </source>
</evidence>
<proteinExistence type="predicted"/>
<evidence type="ECO:0000313" key="15">
    <source>
        <dbReference type="Proteomes" id="UP001157353"/>
    </source>
</evidence>
<dbReference type="InterPro" id="IPR003439">
    <property type="entry name" value="ABC_transporter-like_ATP-bd"/>
</dbReference>
<dbReference type="EMBL" id="BSPQ01000001">
    <property type="protein sequence ID" value="GLS89110.1"/>
    <property type="molecule type" value="Genomic_DNA"/>
</dbReference>
<evidence type="ECO:0000256" key="4">
    <source>
        <dbReference type="ARBA" id="ARBA00022692"/>
    </source>
</evidence>
<feature type="transmembrane region" description="Helical" evidence="11">
    <location>
        <begin position="65"/>
        <end position="91"/>
    </location>
</feature>
<keyword evidence="4 11" id="KW-0812">Transmembrane</keyword>
<dbReference type="RefSeq" id="WP_284202226.1">
    <property type="nucleotide sequence ID" value="NZ_BSPQ01000001.1"/>
</dbReference>
<dbReference type="SUPFAM" id="SSF90123">
    <property type="entry name" value="ABC transporter transmembrane region"/>
    <property type="match status" value="1"/>
</dbReference>
<feature type="transmembrane region" description="Helical" evidence="11">
    <location>
        <begin position="249"/>
        <end position="271"/>
    </location>
</feature>
<dbReference type="PROSITE" id="PS00211">
    <property type="entry name" value="ABC_TRANSPORTER_1"/>
    <property type="match status" value="1"/>
</dbReference>
<dbReference type="Pfam" id="PF00664">
    <property type="entry name" value="ABC_membrane"/>
    <property type="match status" value="1"/>
</dbReference>
<dbReference type="InterPro" id="IPR011527">
    <property type="entry name" value="ABC1_TM_dom"/>
</dbReference>
<dbReference type="PANTHER" id="PTHR43394:SF1">
    <property type="entry name" value="ATP-BINDING CASSETTE SUB-FAMILY B MEMBER 10, MITOCHONDRIAL"/>
    <property type="match status" value="1"/>
</dbReference>
<dbReference type="PROSITE" id="PS50929">
    <property type="entry name" value="ABC_TM1F"/>
    <property type="match status" value="1"/>
</dbReference>
<feature type="domain" description="ABC transmembrane type-1" evidence="13">
    <location>
        <begin position="27"/>
        <end position="309"/>
    </location>
</feature>
<dbReference type="Gene3D" id="1.20.1560.10">
    <property type="entry name" value="ABC transporter type 1, transmembrane domain"/>
    <property type="match status" value="1"/>
</dbReference>
<dbReference type="Proteomes" id="UP001157353">
    <property type="component" value="Unassembled WGS sequence"/>
</dbReference>
<feature type="domain" description="ABC transporter" evidence="12">
    <location>
        <begin position="341"/>
        <end position="577"/>
    </location>
</feature>
<organism evidence="14 15">
    <name type="scientific">Psychromonas marina</name>
    <dbReference type="NCBI Taxonomy" id="88364"/>
    <lineage>
        <taxon>Bacteria</taxon>
        <taxon>Pseudomonadati</taxon>
        <taxon>Pseudomonadota</taxon>
        <taxon>Gammaproteobacteria</taxon>
        <taxon>Alteromonadales</taxon>
        <taxon>Psychromonadaceae</taxon>
        <taxon>Psychromonas</taxon>
    </lineage>
</organism>
<dbReference type="SMART" id="SM00382">
    <property type="entry name" value="AAA"/>
    <property type="match status" value="1"/>
</dbReference>
<dbReference type="CDD" id="cd18552">
    <property type="entry name" value="ABC_6TM_MsbA_like"/>
    <property type="match status" value="1"/>
</dbReference>
<keyword evidence="15" id="KW-1185">Reference proteome</keyword>
<dbReference type="InterPro" id="IPR039421">
    <property type="entry name" value="Type_1_exporter"/>
</dbReference>
<comment type="subcellular location">
    <subcellularLocation>
        <location evidence="1">Cell membrane</location>
        <topology evidence="1">Multi-pass membrane protein</topology>
    </subcellularLocation>
</comment>
<dbReference type="Gene3D" id="3.40.50.300">
    <property type="entry name" value="P-loop containing nucleotide triphosphate hydrolases"/>
    <property type="match status" value="1"/>
</dbReference>
<keyword evidence="6 14" id="KW-0067">ATP-binding</keyword>
<keyword evidence="3" id="KW-1003">Cell membrane</keyword>
<keyword evidence="5" id="KW-0547">Nucleotide-binding</keyword>
<keyword evidence="10 11" id="KW-0472">Membrane</keyword>
<dbReference type="CDD" id="cd03251">
    <property type="entry name" value="ABCC_MsbA"/>
    <property type="match status" value="1"/>
</dbReference>
<dbReference type="NCBIfam" id="NF008381">
    <property type="entry name" value="PRK11176.1"/>
    <property type="match status" value="1"/>
</dbReference>
<protein>
    <submittedName>
        <fullName evidence="14">Lipid A export ATP-binding/permease protein MsbA</fullName>
    </submittedName>
</protein>
<evidence type="ECO:0000256" key="8">
    <source>
        <dbReference type="ARBA" id="ARBA00022989"/>
    </source>
</evidence>
<evidence type="ECO:0000313" key="14">
    <source>
        <dbReference type="EMBL" id="GLS89110.1"/>
    </source>
</evidence>
<feature type="transmembrane region" description="Helical" evidence="11">
    <location>
        <begin position="168"/>
        <end position="185"/>
    </location>
</feature>
<comment type="caution">
    <text evidence="14">The sequence shown here is derived from an EMBL/GenBank/DDBJ whole genome shotgun (WGS) entry which is preliminary data.</text>
</comment>
<dbReference type="InterPro" id="IPR027417">
    <property type="entry name" value="P-loop_NTPase"/>
</dbReference>
<dbReference type="NCBIfam" id="TIGR02203">
    <property type="entry name" value="MsbA_lipidA"/>
    <property type="match status" value="1"/>
</dbReference>
<evidence type="ECO:0000256" key="10">
    <source>
        <dbReference type="ARBA" id="ARBA00023136"/>
    </source>
</evidence>
<evidence type="ECO:0000259" key="12">
    <source>
        <dbReference type="PROSITE" id="PS50893"/>
    </source>
</evidence>
<evidence type="ECO:0000256" key="2">
    <source>
        <dbReference type="ARBA" id="ARBA00022448"/>
    </source>
</evidence>
<name>A0ABQ6DVJ3_9GAMM</name>
<keyword evidence="2" id="KW-0813">Transport</keyword>
<dbReference type="Pfam" id="PF00005">
    <property type="entry name" value="ABC_tran"/>
    <property type="match status" value="1"/>
</dbReference>
<dbReference type="InterPro" id="IPR036640">
    <property type="entry name" value="ABC1_TM_sf"/>
</dbReference>
<evidence type="ECO:0000256" key="9">
    <source>
        <dbReference type="ARBA" id="ARBA00023055"/>
    </source>
</evidence>
<evidence type="ECO:0000256" key="5">
    <source>
        <dbReference type="ARBA" id="ARBA00022741"/>
    </source>
</evidence>
<dbReference type="SUPFAM" id="SSF52540">
    <property type="entry name" value="P-loop containing nucleoside triphosphate hydrolases"/>
    <property type="match status" value="1"/>
</dbReference>
<accession>A0ABQ6DVJ3</accession>
<evidence type="ECO:0000256" key="6">
    <source>
        <dbReference type="ARBA" id="ARBA00022840"/>
    </source>
</evidence>
<evidence type="ECO:0000256" key="7">
    <source>
        <dbReference type="ARBA" id="ARBA00022967"/>
    </source>
</evidence>
<keyword evidence="7" id="KW-1278">Translocase</keyword>